<comment type="similarity">
    <text evidence="1">Belongs to the glutamate synthase family.</text>
</comment>
<dbReference type="EMBL" id="LHYI01000001">
    <property type="protein sequence ID" value="KXB08991.1"/>
    <property type="molecule type" value="Genomic_DNA"/>
</dbReference>
<protein>
    <submittedName>
        <fullName evidence="4">Glutamate synthase</fullName>
    </submittedName>
</protein>
<evidence type="ECO:0000313" key="5">
    <source>
        <dbReference type="Proteomes" id="UP000070633"/>
    </source>
</evidence>
<accession>A0ABR5TK86</accession>
<feature type="domain" description="Glutamate synthase" evidence="3">
    <location>
        <begin position="285"/>
        <end position="396"/>
    </location>
</feature>
<sequence length="535" mass="58990">MPRVREDSSYLNSMSTTDSRTRVQDVSPTSGMCPICIEECPVLCEISLSAFRGRETLYPVPEEFGTSTAASLKNYGLDWSDLNILSRLRGAKGIEEDPDKALFHRVNVESECGGIPLEIPIASGAYGSTDVAKNNWDALSIGTALSGAILVIGENVCRMDPGAKFSDDKIKHSDDMANRVKTYRKFWDGEHGDVAVQTNVEDERTGVEDYVISKLDVSIIERKWGQGAKAIGGEVRIPSLERAQTLKDRGYLVLPDPDDPSVKEAYRDGSIKSFERHSRVGMPKRKNFLEDVDQLREKGAEKVTLKTGAYRPTDVAWTMKMASEAEVDYITFDGAGGGTGMSPVPMMNEMSTPTVYLESQVLKSAKILEEEGKYVPDISIAGGFIQESQILKAIAMSNFGDSPFIKSVTMARSPITAAFKGSYFARLAKEDKLPSQFEEKYGSKVEDFFVTTSRLKENYGNDYKEISPGAIAVYTYLSDRIGVGLQQLLAGTRKWDLNLAGRDDLAALTERASRVTGIPLIDNVESDAYERILRD</sequence>
<evidence type="ECO:0000313" key="4">
    <source>
        <dbReference type="EMBL" id="KXB08991.1"/>
    </source>
</evidence>
<organism evidence="4 5">
    <name type="scientific">candidate division MSBL1 archaeon SCGC-AAA382M17</name>
    <dbReference type="NCBI Taxonomy" id="1698284"/>
    <lineage>
        <taxon>Archaea</taxon>
        <taxon>Methanobacteriati</taxon>
        <taxon>Methanobacteriota</taxon>
        <taxon>candidate division MSBL1</taxon>
    </lineage>
</organism>
<dbReference type="Pfam" id="PF01645">
    <property type="entry name" value="Glu_synthase"/>
    <property type="match status" value="1"/>
</dbReference>
<name>A0ABR5TK86_9EURY</name>
<comment type="caution">
    <text evidence="4">The sequence shown here is derived from an EMBL/GenBank/DDBJ whole genome shotgun (WGS) entry which is preliminary data.</text>
</comment>
<dbReference type="Proteomes" id="UP000070633">
    <property type="component" value="Unassembled WGS sequence"/>
</dbReference>
<feature type="region of interest" description="Disordered" evidence="2">
    <location>
        <begin position="1"/>
        <end position="26"/>
    </location>
</feature>
<feature type="compositionally biased region" description="Polar residues" evidence="2">
    <location>
        <begin position="9"/>
        <end position="26"/>
    </location>
</feature>
<evidence type="ECO:0000259" key="3">
    <source>
        <dbReference type="Pfam" id="PF01645"/>
    </source>
</evidence>
<dbReference type="SUPFAM" id="SSF51395">
    <property type="entry name" value="FMN-linked oxidoreductases"/>
    <property type="match status" value="1"/>
</dbReference>
<keyword evidence="5" id="KW-1185">Reference proteome</keyword>
<proteinExistence type="inferred from homology"/>
<evidence type="ECO:0000256" key="1">
    <source>
        <dbReference type="ARBA" id="ARBA00009716"/>
    </source>
</evidence>
<dbReference type="Gene3D" id="3.20.20.70">
    <property type="entry name" value="Aldolase class I"/>
    <property type="match status" value="1"/>
</dbReference>
<reference evidence="4 5" key="1">
    <citation type="journal article" date="2016" name="Sci. Rep.">
        <title>Metabolic traits of an uncultured archaeal lineage -MSBL1- from brine pools of the Red Sea.</title>
        <authorList>
            <person name="Mwirichia R."/>
            <person name="Alam I."/>
            <person name="Rashid M."/>
            <person name="Vinu M."/>
            <person name="Ba-Alawi W."/>
            <person name="Anthony Kamau A."/>
            <person name="Kamanda Ngugi D."/>
            <person name="Goker M."/>
            <person name="Klenk H.P."/>
            <person name="Bajic V."/>
            <person name="Stingl U."/>
        </authorList>
    </citation>
    <scope>NUCLEOTIDE SEQUENCE [LARGE SCALE GENOMIC DNA]</scope>
    <source>
        <strain evidence="4">SCGC-AAA382M17</strain>
    </source>
</reference>
<dbReference type="InterPro" id="IPR013785">
    <property type="entry name" value="Aldolase_TIM"/>
</dbReference>
<gene>
    <name evidence="4" type="ORF">AKJ55_00100</name>
</gene>
<dbReference type="InterPro" id="IPR002932">
    <property type="entry name" value="Glu_synthdom"/>
</dbReference>
<evidence type="ECO:0000256" key="2">
    <source>
        <dbReference type="SAM" id="MobiDB-lite"/>
    </source>
</evidence>